<evidence type="ECO:0000256" key="2">
    <source>
        <dbReference type="ARBA" id="ARBA00023002"/>
    </source>
</evidence>
<dbReference type="KEGG" id="whj:H9Q79_11490"/>
<gene>
    <name evidence="7" type="ORF">H9Q79_11490</name>
</gene>
<dbReference type="PROSITE" id="PS00671">
    <property type="entry name" value="D_2_HYDROXYACID_DH_3"/>
    <property type="match status" value="1"/>
</dbReference>
<evidence type="ECO:0000313" key="7">
    <source>
        <dbReference type="EMBL" id="QNM07547.1"/>
    </source>
</evidence>
<dbReference type="EMBL" id="CP060635">
    <property type="protein sequence ID" value="QNM07547.1"/>
    <property type="molecule type" value="Genomic_DNA"/>
</dbReference>
<proteinExistence type="inferred from homology"/>
<organism evidence="7 8">
    <name type="scientific">Wansuia hejianensis</name>
    <dbReference type="NCBI Taxonomy" id="2763667"/>
    <lineage>
        <taxon>Bacteria</taxon>
        <taxon>Bacillati</taxon>
        <taxon>Bacillota</taxon>
        <taxon>Clostridia</taxon>
        <taxon>Lachnospirales</taxon>
        <taxon>Lachnospiraceae</taxon>
        <taxon>Wansuia</taxon>
    </lineage>
</organism>
<reference evidence="7 8" key="1">
    <citation type="submission" date="2020-08" db="EMBL/GenBank/DDBJ databases">
        <authorList>
            <person name="Liu C."/>
            <person name="Sun Q."/>
        </authorList>
    </citation>
    <scope>NUCLEOTIDE SEQUENCE [LARGE SCALE GENOMIC DNA]</scope>
    <source>
        <strain evidence="7 8">NSJ-29</strain>
    </source>
</reference>
<evidence type="ECO:0000259" key="5">
    <source>
        <dbReference type="Pfam" id="PF00389"/>
    </source>
</evidence>
<dbReference type="PANTHER" id="PTHR10996">
    <property type="entry name" value="2-HYDROXYACID DEHYDROGENASE-RELATED"/>
    <property type="match status" value="1"/>
</dbReference>
<dbReference type="InterPro" id="IPR050223">
    <property type="entry name" value="D-isomer_2-hydroxyacid_DH"/>
</dbReference>
<name>A0A7G9G9R5_9FIRM</name>
<keyword evidence="2 4" id="KW-0560">Oxidoreductase</keyword>
<dbReference type="GO" id="GO:0030267">
    <property type="term" value="F:glyoxylate reductase (NADPH) activity"/>
    <property type="evidence" value="ECO:0007669"/>
    <property type="project" value="TreeGrafter"/>
</dbReference>
<dbReference type="InterPro" id="IPR006139">
    <property type="entry name" value="D-isomer_2_OHA_DH_cat_dom"/>
</dbReference>
<dbReference type="CDD" id="cd12172">
    <property type="entry name" value="PGDH_like_2"/>
    <property type="match status" value="1"/>
</dbReference>
<feature type="domain" description="D-isomer specific 2-hydroxyacid dehydrogenase catalytic" evidence="5">
    <location>
        <begin position="17"/>
        <end position="317"/>
    </location>
</feature>
<keyword evidence="3" id="KW-0520">NAD</keyword>
<evidence type="ECO:0000313" key="8">
    <source>
        <dbReference type="Proteomes" id="UP000515860"/>
    </source>
</evidence>
<dbReference type="InterPro" id="IPR029752">
    <property type="entry name" value="D-isomer_DH_CS1"/>
</dbReference>
<dbReference type="InterPro" id="IPR036291">
    <property type="entry name" value="NAD(P)-bd_dom_sf"/>
</dbReference>
<dbReference type="InterPro" id="IPR006140">
    <property type="entry name" value="D-isomer_DH_NAD-bd"/>
</dbReference>
<dbReference type="Proteomes" id="UP000515860">
    <property type="component" value="Chromosome"/>
</dbReference>
<evidence type="ECO:0000256" key="1">
    <source>
        <dbReference type="ARBA" id="ARBA00005854"/>
    </source>
</evidence>
<evidence type="ECO:0000256" key="3">
    <source>
        <dbReference type="ARBA" id="ARBA00023027"/>
    </source>
</evidence>
<dbReference type="AlphaFoldDB" id="A0A7G9G9R5"/>
<comment type="similarity">
    <text evidence="1 4">Belongs to the D-isomer specific 2-hydroxyacid dehydrogenase family.</text>
</comment>
<accession>A0A7G9G9R5</accession>
<dbReference type="RefSeq" id="WP_118644177.1">
    <property type="nucleotide sequence ID" value="NZ_CP060635.1"/>
</dbReference>
<dbReference type="GO" id="GO:0005829">
    <property type="term" value="C:cytosol"/>
    <property type="evidence" value="ECO:0007669"/>
    <property type="project" value="TreeGrafter"/>
</dbReference>
<dbReference type="PROSITE" id="PS00670">
    <property type="entry name" value="D_2_HYDROXYACID_DH_2"/>
    <property type="match status" value="1"/>
</dbReference>
<dbReference type="SUPFAM" id="SSF51735">
    <property type="entry name" value="NAD(P)-binding Rossmann-fold domains"/>
    <property type="match status" value="1"/>
</dbReference>
<protein>
    <submittedName>
        <fullName evidence="7">Phosphoglycerate dehydrogenase</fullName>
    </submittedName>
</protein>
<dbReference type="InterPro" id="IPR029753">
    <property type="entry name" value="D-isomer_DH_CS"/>
</dbReference>
<feature type="domain" description="D-isomer specific 2-hydroxyacid dehydrogenase NAD-binding" evidence="6">
    <location>
        <begin position="114"/>
        <end position="286"/>
    </location>
</feature>
<dbReference type="Pfam" id="PF00389">
    <property type="entry name" value="2-Hacid_dh"/>
    <property type="match status" value="1"/>
</dbReference>
<dbReference type="Gene3D" id="3.40.50.720">
    <property type="entry name" value="NAD(P)-binding Rossmann-like Domain"/>
    <property type="match status" value="2"/>
</dbReference>
<dbReference type="GO" id="GO:0016618">
    <property type="term" value="F:hydroxypyruvate reductase [NAD(P)H] activity"/>
    <property type="evidence" value="ECO:0007669"/>
    <property type="project" value="TreeGrafter"/>
</dbReference>
<sequence length="318" mass="34412">MEKYKVLVTARSFGTADHKAVELLEANGCEVIKLVAADGPVPEQLRRELPGADAVIAGLEEYDSELISSGKNLKIISRYGVGYDRVDLRAAADRGIAVTITPGANGDSVADMAVALMMDCARNVTYMDNGIKSKNQVRPSGVEMWEKTVGIVGAGRIGKGVAKRCTGFNMRILCYDQYQDEKFAKECGAEYVDLETLIRESDFITIHSPLTPDTENMFSTAQFRAMKKDAILVNTARGGIVDEEALYEALKNGEIRGAGLDATMAEPPYESRLCTLPNCILTPHAGAATKEASSKMSLMAAQNVLDVLQNGSSQFQVR</sequence>
<dbReference type="FunFam" id="3.40.50.720:FF:000203">
    <property type="entry name" value="D-3-phosphoglycerate dehydrogenase (SerA)"/>
    <property type="match status" value="1"/>
</dbReference>
<dbReference type="Pfam" id="PF02826">
    <property type="entry name" value="2-Hacid_dh_C"/>
    <property type="match status" value="1"/>
</dbReference>
<evidence type="ECO:0000256" key="4">
    <source>
        <dbReference type="RuleBase" id="RU003719"/>
    </source>
</evidence>
<dbReference type="GO" id="GO:0051287">
    <property type="term" value="F:NAD binding"/>
    <property type="evidence" value="ECO:0007669"/>
    <property type="project" value="InterPro"/>
</dbReference>
<keyword evidence="8" id="KW-1185">Reference proteome</keyword>
<dbReference type="PROSITE" id="PS00065">
    <property type="entry name" value="D_2_HYDROXYACID_DH_1"/>
    <property type="match status" value="1"/>
</dbReference>
<evidence type="ECO:0000259" key="6">
    <source>
        <dbReference type="Pfam" id="PF02826"/>
    </source>
</evidence>
<dbReference type="PANTHER" id="PTHR10996:SF178">
    <property type="entry name" value="2-HYDROXYACID DEHYDROGENASE YGL185C-RELATED"/>
    <property type="match status" value="1"/>
</dbReference>
<dbReference type="SUPFAM" id="SSF52283">
    <property type="entry name" value="Formate/glycerate dehydrogenase catalytic domain-like"/>
    <property type="match status" value="1"/>
</dbReference>